<name>A0A364NHG9_9GAMM</name>
<keyword evidence="3 9" id="KW-0479">Metal-binding</keyword>
<feature type="binding site" description="covalent" evidence="8">
    <location>
        <position position="80"/>
    </location>
    <ligand>
        <name>heme c</name>
        <dbReference type="ChEBI" id="CHEBI:61717"/>
        <label>1</label>
    </ligand>
</feature>
<keyword evidence="5" id="KW-0574">Periplasm</keyword>
<feature type="binding site" description="covalent" evidence="8">
    <location>
        <position position="223"/>
    </location>
    <ligand>
        <name>heme c</name>
        <dbReference type="ChEBI" id="CHEBI:61717"/>
        <label>2</label>
    </ligand>
</feature>
<feature type="binding site" description="covalent" evidence="8">
    <location>
        <position position="77"/>
    </location>
    <ligand>
        <name>heme c</name>
        <dbReference type="ChEBI" id="CHEBI:61717"/>
        <label>1</label>
    </ligand>
</feature>
<dbReference type="GO" id="GO:0004130">
    <property type="term" value="F:cytochrome-c peroxidase activity"/>
    <property type="evidence" value="ECO:0007669"/>
    <property type="project" value="TreeGrafter"/>
</dbReference>
<reference evidence="11 12" key="1">
    <citation type="submission" date="2018-06" db="EMBL/GenBank/DDBJ databases">
        <title>Nitrincola tibetense sp. nov., isolated from Lake XuguoCo on Tibetan Plateau.</title>
        <authorList>
            <person name="Xing P."/>
        </authorList>
    </citation>
    <scope>NUCLEOTIDE SEQUENCE [LARGE SCALE GENOMIC DNA]</scope>
    <source>
        <strain evidence="12">xg18</strain>
    </source>
</reference>
<dbReference type="PANTHER" id="PTHR30600:SF7">
    <property type="entry name" value="CYTOCHROME C PEROXIDASE-RELATED"/>
    <property type="match status" value="1"/>
</dbReference>
<dbReference type="PROSITE" id="PS51007">
    <property type="entry name" value="CYTC"/>
    <property type="match status" value="2"/>
</dbReference>
<keyword evidence="4" id="KW-0732">Signal</keyword>
<dbReference type="EMBL" id="QKRX01000023">
    <property type="protein sequence ID" value="RAU16494.1"/>
    <property type="molecule type" value="Genomic_DNA"/>
</dbReference>
<dbReference type="AlphaFoldDB" id="A0A364NHG9"/>
<keyword evidence="12" id="KW-1185">Reference proteome</keyword>
<evidence type="ECO:0000256" key="6">
    <source>
        <dbReference type="ARBA" id="ARBA00023002"/>
    </source>
</evidence>
<dbReference type="InterPro" id="IPR036909">
    <property type="entry name" value="Cyt_c-like_dom_sf"/>
</dbReference>
<evidence type="ECO:0000256" key="1">
    <source>
        <dbReference type="ARBA" id="ARBA00004418"/>
    </source>
</evidence>
<dbReference type="Gene3D" id="1.10.760.10">
    <property type="entry name" value="Cytochrome c-like domain"/>
    <property type="match status" value="2"/>
</dbReference>
<comment type="subcellular location">
    <subcellularLocation>
        <location evidence="1">Periplasm</location>
    </subcellularLocation>
</comment>
<feature type="domain" description="Cytochrome c" evidence="10">
    <location>
        <begin position="206"/>
        <end position="326"/>
    </location>
</feature>
<dbReference type="GO" id="GO:0042597">
    <property type="term" value="C:periplasmic space"/>
    <property type="evidence" value="ECO:0007669"/>
    <property type="project" value="UniProtKB-SubCell"/>
</dbReference>
<comment type="caution">
    <text evidence="11">The sequence shown here is derived from an EMBL/GenBank/DDBJ whole genome shotgun (WGS) entry which is preliminary data.</text>
</comment>
<dbReference type="InterPro" id="IPR009056">
    <property type="entry name" value="Cyt_c-like_dom"/>
</dbReference>
<accession>A0A364NHG9</accession>
<sequence>MLNGLIIISLGAAILQRLKMIQKILFLILLLCCMSVQWLHATILPVPNPPEQNPILVSLGQQLFHDERLSGDRTVSCATCHALETGGMDREKVSTGIGGKKGVIRAPSVFNSHLNHTQFWDGRVKTLEAQVDGPLHDALEMASNWPLVIGRLNADPQVRSDFKKVFNEELNPEQVRIALAAFQRTLMLTNSPFDRWLAGDMEAITAQQKNGFRLFQEYGCISCHQGANVGGNMFARMGSLESFTLFKSADMERVSLGRYNVTGNRKHLYVFKVPGLRTAALNHYFFHDSSANSLEEAVEIMARVQLGRHLTRDQAQDIAEFIRSLLGEHPMLKQVLSD</sequence>
<dbReference type="SUPFAM" id="SSF46626">
    <property type="entry name" value="Cytochrome c"/>
    <property type="match status" value="2"/>
</dbReference>
<dbReference type="InterPro" id="IPR026259">
    <property type="entry name" value="MauG/Cytc_peroxidase"/>
</dbReference>
<evidence type="ECO:0000313" key="12">
    <source>
        <dbReference type="Proteomes" id="UP000250744"/>
    </source>
</evidence>
<comment type="cofactor">
    <cofactor evidence="8">
        <name>heme</name>
        <dbReference type="ChEBI" id="CHEBI:30413"/>
    </cofactor>
    <text evidence="8">Binds 2 heme groups.</text>
</comment>
<feature type="domain" description="Cytochrome c" evidence="10">
    <location>
        <begin position="55"/>
        <end position="186"/>
    </location>
</feature>
<organism evidence="11 12">
    <name type="scientific">Nitrincola tibetensis</name>
    <dbReference type="NCBI Taxonomy" id="2219697"/>
    <lineage>
        <taxon>Bacteria</taxon>
        <taxon>Pseudomonadati</taxon>
        <taxon>Pseudomonadota</taxon>
        <taxon>Gammaproteobacteria</taxon>
        <taxon>Oceanospirillales</taxon>
        <taxon>Oceanospirillaceae</taxon>
        <taxon>Nitrincola</taxon>
    </lineage>
</organism>
<evidence type="ECO:0000256" key="9">
    <source>
        <dbReference type="PIRSR" id="PIRSR000294-2"/>
    </source>
</evidence>
<evidence type="ECO:0000256" key="3">
    <source>
        <dbReference type="ARBA" id="ARBA00022723"/>
    </source>
</evidence>
<evidence type="ECO:0000256" key="7">
    <source>
        <dbReference type="ARBA" id="ARBA00023004"/>
    </source>
</evidence>
<dbReference type="GO" id="GO:0009055">
    <property type="term" value="F:electron transfer activity"/>
    <property type="evidence" value="ECO:0007669"/>
    <property type="project" value="InterPro"/>
</dbReference>
<feature type="binding site" description="axial binding residue" evidence="9">
    <location>
        <position position="81"/>
    </location>
    <ligand>
        <name>heme c</name>
        <dbReference type="ChEBI" id="CHEBI:61717"/>
        <label>1</label>
    </ligand>
    <ligandPart>
        <name>Fe</name>
        <dbReference type="ChEBI" id="CHEBI:18248"/>
    </ligandPart>
</feature>
<dbReference type="InterPro" id="IPR051395">
    <property type="entry name" value="Cytochrome_c_Peroxidase/MauG"/>
</dbReference>
<dbReference type="GO" id="GO:0046872">
    <property type="term" value="F:metal ion binding"/>
    <property type="evidence" value="ECO:0007669"/>
    <property type="project" value="UniProtKB-KW"/>
</dbReference>
<keyword evidence="7 9" id="KW-0408">Iron</keyword>
<dbReference type="GO" id="GO:0020037">
    <property type="term" value="F:heme binding"/>
    <property type="evidence" value="ECO:0007669"/>
    <property type="project" value="InterPro"/>
</dbReference>
<feature type="binding site" description="axial binding residue" evidence="9">
    <location>
        <position position="224"/>
    </location>
    <ligand>
        <name>heme c</name>
        <dbReference type="ChEBI" id="CHEBI:61717"/>
        <label>2</label>
    </ligand>
    <ligandPart>
        <name>Fe</name>
        <dbReference type="ChEBI" id="CHEBI:18248"/>
    </ligandPart>
</feature>
<evidence type="ECO:0000259" key="10">
    <source>
        <dbReference type="PROSITE" id="PS51007"/>
    </source>
</evidence>
<dbReference type="Proteomes" id="UP000250744">
    <property type="component" value="Unassembled WGS sequence"/>
</dbReference>
<evidence type="ECO:0000256" key="2">
    <source>
        <dbReference type="ARBA" id="ARBA00022617"/>
    </source>
</evidence>
<gene>
    <name evidence="11" type="ORF">DN062_17905</name>
</gene>
<evidence type="ECO:0000256" key="8">
    <source>
        <dbReference type="PIRSR" id="PIRSR000294-1"/>
    </source>
</evidence>
<feature type="binding site" description="covalent" evidence="8">
    <location>
        <position position="220"/>
    </location>
    <ligand>
        <name>heme c</name>
        <dbReference type="ChEBI" id="CHEBI:61717"/>
        <label>2</label>
    </ligand>
</feature>
<comment type="PTM">
    <text evidence="8">Binds 2 heme groups per subunit.</text>
</comment>
<evidence type="ECO:0000313" key="11">
    <source>
        <dbReference type="EMBL" id="RAU16494.1"/>
    </source>
</evidence>
<evidence type="ECO:0000256" key="4">
    <source>
        <dbReference type="ARBA" id="ARBA00022729"/>
    </source>
</evidence>
<dbReference type="InterPro" id="IPR004852">
    <property type="entry name" value="Di-haem_cyt_c_peroxidsae"/>
</dbReference>
<evidence type="ECO:0000256" key="5">
    <source>
        <dbReference type="ARBA" id="ARBA00022764"/>
    </source>
</evidence>
<feature type="binding site" description="axial binding residue" evidence="9">
    <location>
        <position position="301"/>
    </location>
    <ligand>
        <name>heme c</name>
        <dbReference type="ChEBI" id="CHEBI:61717"/>
        <label>2</label>
    </ligand>
    <ligandPart>
        <name>Fe</name>
        <dbReference type="ChEBI" id="CHEBI:18248"/>
    </ligandPart>
</feature>
<protein>
    <submittedName>
        <fullName evidence="11">Cytochrome B6</fullName>
    </submittedName>
</protein>
<dbReference type="PANTHER" id="PTHR30600">
    <property type="entry name" value="CYTOCHROME C PEROXIDASE-RELATED"/>
    <property type="match status" value="1"/>
</dbReference>
<dbReference type="Pfam" id="PF03150">
    <property type="entry name" value="CCP_MauG"/>
    <property type="match status" value="1"/>
</dbReference>
<proteinExistence type="predicted"/>
<keyword evidence="6" id="KW-0560">Oxidoreductase</keyword>
<dbReference type="OrthoDB" id="9805202at2"/>
<keyword evidence="2 8" id="KW-0349">Heme</keyword>
<dbReference type="PIRSF" id="PIRSF000294">
    <property type="entry name" value="Cytochrome-c_peroxidase"/>
    <property type="match status" value="1"/>
</dbReference>